<accession>A0AA35RUE2</accession>
<feature type="domain" description="Ribose-phosphate pyrophosphokinase N-terminal" evidence="13">
    <location>
        <begin position="7"/>
        <end position="123"/>
    </location>
</feature>
<evidence type="ECO:0000256" key="4">
    <source>
        <dbReference type="ARBA" id="ARBA00013247"/>
    </source>
</evidence>
<dbReference type="InterPro" id="IPR029057">
    <property type="entry name" value="PRTase-like"/>
</dbReference>
<evidence type="ECO:0000256" key="6">
    <source>
        <dbReference type="ARBA" id="ARBA00022723"/>
    </source>
</evidence>
<dbReference type="PANTHER" id="PTHR10210">
    <property type="entry name" value="RIBOSE-PHOSPHATE DIPHOSPHOKINASE FAMILY MEMBER"/>
    <property type="match status" value="1"/>
</dbReference>
<evidence type="ECO:0000256" key="5">
    <source>
        <dbReference type="ARBA" id="ARBA00022679"/>
    </source>
</evidence>
<evidence type="ECO:0000256" key="11">
    <source>
        <dbReference type="ARBA" id="ARBA00022842"/>
    </source>
</evidence>
<dbReference type="GO" id="GO:0016301">
    <property type="term" value="F:kinase activity"/>
    <property type="evidence" value="ECO:0007669"/>
    <property type="project" value="UniProtKB-KW"/>
</dbReference>
<dbReference type="Pfam" id="PF14572">
    <property type="entry name" value="Pribosyl_synth"/>
    <property type="match status" value="1"/>
</dbReference>
<dbReference type="SMART" id="SM01400">
    <property type="entry name" value="Pribosyltran_N"/>
    <property type="match status" value="1"/>
</dbReference>
<keyword evidence="9" id="KW-0418">Kinase</keyword>
<dbReference type="GO" id="GO:0005524">
    <property type="term" value="F:ATP binding"/>
    <property type="evidence" value="ECO:0007669"/>
    <property type="project" value="UniProtKB-KW"/>
</dbReference>
<dbReference type="AlphaFoldDB" id="A0AA35RUE2"/>
<dbReference type="GO" id="GO:0004749">
    <property type="term" value="F:ribose phosphate diphosphokinase activity"/>
    <property type="evidence" value="ECO:0007669"/>
    <property type="project" value="UniProtKB-EC"/>
</dbReference>
<proteinExistence type="inferred from homology"/>
<comment type="pathway">
    <text evidence="2">Metabolic intermediate biosynthesis; 5-phospho-alpha-D-ribose 1-diphosphate biosynthesis; 5-phospho-alpha-D-ribose 1-diphosphate from D-ribose 5-phosphate (route I): step 1/1.</text>
</comment>
<keyword evidence="10" id="KW-0067">ATP-binding</keyword>
<reference evidence="14" key="1">
    <citation type="submission" date="2023-03" db="EMBL/GenBank/DDBJ databases">
        <authorList>
            <person name="Steffen K."/>
            <person name="Cardenas P."/>
        </authorList>
    </citation>
    <scope>NUCLEOTIDE SEQUENCE</scope>
</reference>
<evidence type="ECO:0000256" key="10">
    <source>
        <dbReference type="ARBA" id="ARBA00022840"/>
    </source>
</evidence>
<evidence type="ECO:0000256" key="12">
    <source>
        <dbReference type="ARBA" id="ARBA00049535"/>
    </source>
</evidence>
<dbReference type="Gene3D" id="3.40.50.2020">
    <property type="match status" value="2"/>
</dbReference>
<dbReference type="NCBIfam" id="NF002320">
    <property type="entry name" value="PRK01259.1"/>
    <property type="match status" value="1"/>
</dbReference>
<dbReference type="GO" id="GO:0006015">
    <property type="term" value="P:5-phosphoribose 1-diphosphate biosynthetic process"/>
    <property type="evidence" value="ECO:0007669"/>
    <property type="project" value="TreeGrafter"/>
</dbReference>
<dbReference type="InterPro" id="IPR037515">
    <property type="entry name" value="Rib-P_diPkinase_bac"/>
</dbReference>
<keyword evidence="7" id="KW-0545">Nucleotide biosynthesis</keyword>
<keyword evidence="11" id="KW-0460">Magnesium</keyword>
<dbReference type="NCBIfam" id="TIGR01251">
    <property type="entry name" value="ribP_PPkin"/>
    <property type="match status" value="1"/>
</dbReference>
<evidence type="ECO:0000313" key="14">
    <source>
        <dbReference type="EMBL" id="CAI8017058.1"/>
    </source>
</evidence>
<dbReference type="Proteomes" id="UP001174909">
    <property type="component" value="Unassembled WGS sequence"/>
</dbReference>
<evidence type="ECO:0000313" key="15">
    <source>
        <dbReference type="Proteomes" id="UP001174909"/>
    </source>
</evidence>
<dbReference type="GO" id="GO:0005737">
    <property type="term" value="C:cytoplasm"/>
    <property type="evidence" value="ECO:0007669"/>
    <property type="project" value="TreeGrafter"/>
</dbReference>
<evidence type="ECO:0000256" key="2">
    <source>
        <dbReference type="ARBA" id="ARBA00004996"/>
    </source>
</evidence>
<comment type="catalytic activity">
    <reaction evidence="12">
        <text>D-ribose 5-phosphate + ATP = 5-phospho-alpha-D-ribose 1-diphosphate + AMP + H(+)</text>
        <dbReference type="Rhea" id="RHEA:15609"/>
        <dbReference type="ChEBI" id="CHEBI:15378"/>
        <dbReference type="ChEBI" id="CHEBI:30616"/>
        <dbReference type="ChEBI" id="CHEBI:58017"/>
        <dbReference type="ChEBI" id="CHEBI:78346"/>
        <dbReference type="ChEBI" id="CHEBI:456215"/>
        <dbReference type="EC" id="2.7.6.1"/>
    </reaction>
</comment>
<evidence type="ECO:0000256" key="7">
    <source>
        <dbReference type="ARBA" id="ARBA00022727"/>
    </source>
</evidence>
<dbReference type="GO" id="GO:0006164">
    <property type="term" value="P:purine nucleotide biosynthetic process"/>
    <property type="evidence" value="ECO:0007669"/>
    <property type="project" value="TreeGrafter"/>
</dbReference>
<keyword evidence="5" id="KW-0808">Transferase</keyword>
<gene>
    <name evidence="14" type="ORF">GBAR_LOCUS10408</name>
</gene>
<dbReference type="CDD" id="cd06223">
    <property type="entry name" value="PRTases_typeI"/>
    <property type="match status" value="1"/>
</dbReference>
<dbReference type="EC" id="2.7.6.1" evidence="4"/>
<comment type="cofactor">
    <cofactor evidence="1">
        <name>Mg(2+)</name>
        <dbReference type="ChEBI" id="CHEBI:18420"/>
    </cofactor>
</comment>
<dbReference type="InterPro" id="IPR029099">
    <property type="entry name" value="Pribosyltran_N"/>
</dbReference>
<dbReference type="HAMAP" id="MF_00583_B">
    <property type="entry name" value="RibP_PPkinase_B"/>
    <property type="match status" value="1"/>
</dbReference>
<sequence>MALYEDLKVFSGNAHRKLAKDICAYLDIPLGKCEVFKFSNDNTFVRILENIRQQDVFLVQPIAFPVNDHIMELLIMIDAAKRASAGRITAVIPYYAYARSDKKDQPRVPITARLVANLIETAGADRVLTLELHAGQIQGFFNVPLDELSAIPNLANHFNARNVKSNIVVVATDAGDAKRARNMANRLDAPIAIVEKVRIGNQERVEAATLIGDVRDRTAIIVDDEIGTGGTVIATADTLRNHGARDIYCYAAHPVLAGKATEILEKSTIKELVVTDSLPVPPAKMGTKTSVVSVAPILGEAIQRIHSGTSVGAMFNGGGT</sequence>
<name>A0AA35RUE2_GEOBA</name>
<evidence type="ECO:0000256" key="9">
    <source>
        <dbReference type="ARBA" id="ARBA00022777"/>
    </source>
</evidence>
<dbReference type="GO" id="GO:0000287">
    <property type="term" value="F:magnesium ion binding"/>
    <property type="evidence" value="ECO:0007669"/>
    <property type="project" value="InterPro"/>
</dbReference>
<organism evidence="14 15">
    <name type="scientific">Geodia barretti</name>
    <name type="common">Barrett's horny sponge</name>
    <dbReference type="NCBI Taxonomy" id="519541"/>
    <lineage>
        <taxon>Eukaryota</taxon>
        <taxon>Metazoa</taxon>
        <taxon>Porifera</taxon>
        <taxon>Demospongiae</taxon>
        <taxon>Heteroscleromorpha</taxon>
        <taxon>Tetractinellida</taxon>
        <taxon>Astrophorina</taxon>
        <taxon>Geodiidae</taxon>
        <taxon>Geodia</taxon>
    </lineage>
</organism>
<dbReference type="PANTHER" id="PTHR10210:SF41">
    <property type="entry name" value="RIBOSE-PHOSPHATE PYROPHOSPHOKINASE 1, CHLOROPLASTIC"/>
    <property type="match status" value="1"/>
</dbReference>
<dbReference type="Pfam" id="PF13793">
    <property type="entry name" value="Pribosyltran_N"/>
    <property type="match status" value="1"/>
</dbReference>
<keyword evidence="8" id="KW-0547">Nucleotide-binding</keyword>
<dbReference type="InterPro" id="IPR000836">
    <property type="entry name" value="PRTase_dom"/>
</dbReference>
<keyword evidence="6" id="KW-0479">Metal-binding</keyword>
<protein>
    <recommendedName>
        <fullName evidence="4">ribose-phosphate diphosphokinase</fullName>
        <ecNumber evidence="4">2.7.6.1</ecNumber>
    </recommendedName>
</protein>
<dbReference type="EMBL" id="CASHTH010001587">
    <property type="protein sequence ID" value="CAI8017058.1"/>
    <property type="molecule type" value="Genomic_DNA"/>
</dbReference>
<evidence type="ECO:0000259" key="13">
    <source>
        <dbReference type="Pfam" id="PF13793"/>
    </source>
</evidence>
<comment type="similarity">
    <text evidence="3">Belongs to the ribose-phosphate pyrophosphokinase family.</text>
</comment>
<dbReference type="InterPro" id="IPR005946">
    <property type="entry name" value="Rib-P_diPkinase"/>
</dbReference>
<comment type="caution">
    <text evidence="14">The sequence shown here is derived from an EMBL/GenBank/DDBJ whole genome shotgun (WGS) entry which is preliminary data.</text>
</comment>
<dbReference type="SUPFAM" id="SSF53271">
    <property type="entry name" value="PRTase-like"/>
    <property type="match status" value="1"/>
</dbReference>
<evidence type="ECO:0000256" key="8">
    <source>
        <dbReference type="ARBA" id="ARBA00022741"/>
    </source>
</evidence>
<dbReference type="GO" id="GO:0002189">
    <property type="term" value="C:ribose phosphate diphosphokinase complex"/>
    <property type="evidence" value="ECO:0007669"/>
    <property type="project" value="TreeGrafter"/>
</dbReference>
<dbReference type="FunFam" id="3.40.50.2020:FF:000001">
    <property type="entry name" value="Ribose-phosphate pyrophosphokinase"/>
    <property type="match status" value="1"/>
</dbReference>
<evidence type="ECO:0000256" key="3">
    <source>
        <dbReference type="ARBA" id="ARBA00006478"/>
    </source>
</evidence>
<keyword evidence="15" id="KW-1185">Reference proteome</keyword>
<evidence type="ECO:0000256" key="1">
    <source>
        <dbReference type="ARBA" id="ARBA00001946"/>
    </source>
</evidence>